<feature type="domain" description="Alpha-2-macroglobulin bait region" evidence="3">
    <location>
        <begin position="326"/>
        <end position="454"/>
    </location>
</feature>
<name>A0AA89C001_PINIB</name>
<dbReference type="Pfam" id="PF07703">
    <property type="entry name" value="A2M_BRD"/>
    <property type="match status" value="1"/>
</dbReference>
<evidence type="ECO:0000313" key="4">
    <source>
        <dbReference type="EMBL" id="KAK3100595.1"/>
    </source>
</evidence>
<dbReference type="InterPro" id="IPR011625">
    <property type="entry name" value="A2M_N_BRD"/>
</dbReference>
<evidence type="ECO:0000256" key="2">
    <source>
        <dbReference type="ARBA" id="ARBA00022966"/>
    </source>
</evidence>
<evidence type="ECO:0000313" key="5">
    <source>
        <dbReference type="Proteomes" id="UP001186944"/>
    </source>
</evidence>
<reference evidence="4" key="1">
    <citation type="submission" date="2019-08" db="EMBL/GenBank/DDBJ databases">
        <title>The improved chromosome-level genome for the pearl oyster Pinctada fucata martensii using PacBio sequencing and Hi-C.</title>
        <authorList>
            <person name="Zheng Z."/>
        </authorList>
    </citation>
    <scope>NUCLEOTIDE SEQUENCE</scope>
    <source>
        <strain evidence="4">ZZ-2019</strain>
        <tissue evidence="4">Adductor muscle</tissue>
    </source>
</reference>
<dbReference type="SMART" id="SM01359">
    <property type="entry name" value="A2M_N_2"/>
    <property type="match status" value="1"/>
</dbReference>
<sequence length="523" mass="58067">MQPGTLFKINVNLLTTQSTTLSVELALNGVKITSLQKTVRGCHTTEISFKDSKSRLIYQHLNRTLSRGVLDNTFSVPSSPNLGTWKVQVESEVSFILVVPNFYVSINCDKTSLDTTTRTLKCTVTTRDQWDDNFISSFLYFLRLTNEKTLKGTYRFQAVTKKGKKDVFLKNTYGDINGNKQFTISWNSASDVMDDITVIAQVGDNTTGTTLSSKRTILLKKDTTTSTWELEPRLLSFQPGLPLKLFIKFASPKSASLNFDITYRHRSIRTCTLASPSYQYKTEWVSTGKEKATPDSNGYGALNLQTASNVYEIILSTYQSTSKKKLTLTAALSSKGQYISIQPNQAYAKVVSRGQMISNGEINGQNRKTQQLSIRVTGKWYPRATVIITYASMETGVVVDSKSFEVIGNPVINTVILRSSKSSAAPKDKVRFHIGASNNSTVYLMSVDKGIHTSQQGFDIGINDAQGPRQEFEILFSFSCVNIDGGRENRRTPNKIEMGQGAQEEKASPVWLAASAIDVHGRK</sequence>
<evidence type="ECO:0000259" key="3">
    <source>
        <dbReference type="SMART" id="SM01359"/>
    </source>
</evidence>
<keyword evidence="2" id="KW-0882">Thioester bond</keyword>
<keyword evidence="5" id="KW-1185">Reference proteome</keyword>
<evidence type="ECO:0000256" key="1">
    <source>
        <dbReference type="ARBA" id="ARBA00022729"/>
    </source>
</evidence>
<gene>
    <name evidence="4" type="ORF">FSP39_022308</name>
</gene>
<protein>
    <recommendedName>
        <fullName evidence="3">Alpha-2-macroglobulin bait region domain-containing protein</fullName>
    </recommendedName>
</protein>
<dbReference type="Gene3D" id="2.60.40.1930">
    <property type="match status" value="2"/>
</dbReference>
<dbReference type="AlphaFoldDB" id="A0AA89C001"/>
<dbReference type="InterPro" id="IPR050473">
    <property type="entry name" value="A2M/Complement_sys"/>
</dbReference>
<proteinExistence type="predicted"/>
<dbReference type="Proteomes" id="UP001186944">
    <property type="component" value="Unassembled WGS sequence"/>
</dbReference>
<dbReference type="PANTHER" id="PTHR11412:SF136">
    <property type="entry name" value="CD109 ANTIGEN"/>
    <property type="match status" value="1"/>
</dbReference>
<comment type="caution">
    <text evidence="4">The sequence shown here is derived from an EMBL/GenBank/DDBJ whole genome shotgun (WGS) entry which is preliminary data.</text>
</comment>
<keyword evidence="1" id="KW-0732">Signal</keyword>
<dbReference type="PANTHER" id="PTHR11412">
    <property type="entry name" value="MACROGLOBULIN / COMPLEMENT"/>
    <property type="match status" value="1"/>
</dbReference>
<accession>A0AA89C001</accession>
<organism evidence="4 5">
    <name type="scientific">Pinctada imbricata</name>
    <name type="common">Atlantic pearl-oyster</name>
    <name type="synonym">Pinctada martensii</name>
    <dbReference type="NCBI Taxonomy" id="66713"/>
    <lineage>
        <taxon>Eukaryota</taxon>
        <taxon>Metazoa</taxon>
        <taxon>Spiralia</taxon>
        <taxon>Lophotrochozoa</taxon>
        <taxon>Mollusca</taxon>
        <taxon>Bivalvia</taxon>
        <taxon>Autobranchia</taxon>
        <taxon>Pteriomorphia</taxon>
        <taxon>Pterioida</taxon>
        <taxon>Pterioidea</taxon>
        <taxon>Pteriidae</taxon>
        <taxon>Pinctada</taxon>
    </lineage>
</organism>
<dbReference type="EMBL" id="VSWD01000006">
    <property type="protein sequence ID" value="KAK3100595.1"/>
    <property type="molecule type" value="Genomic_DNA"/>
</dbReference>